<comment type="function">
    <text evidence="15">Functions in the biosynthesis of branched-chain amino acids. Catalyzes the dehydration of (2R,3R)-2,3-dihydroxy-3-methylpentanoate (2,3-dihydroxy-3-methylvalerate) into 2-oxo-3-methylpentanoate (2-oxo-3-methylvalerate) and of (2R)-2,3-dihydroxy-3-methylbutanoate (2,3-dihydroxyisovalerate) into 2-oxo-3-methylbutanoate (2-oxoisovalerate), the penultimate precursor to L-isoleucine and L-valine, respectively.</text>
</comment>
<comment type="pathway">
    <text evidence="13 15">Amino-acid biosynthesis; L-isoleucine biosynthesis; L-isoleucine from 2-oxobutanoate: step 3/4.</text>
</comment>
<dbReference type="UniPathway" id="UPA00047">
    <property type="reaction ID" value="UER00057"/>
</dbReference>
<comment type="caution">
    <text evidence="15">Lacks conserved residue(s) required for the propagation of feature annotation.</text>
</comment>
<dbReference type="GO" id="GO:0000287">
    <property type="term" value="F:magnesium ion binding"/>
    <property type="evidence" value="ECO:0007669"/>
    <property type="project" value="UniProtKB-UniRule"/>
</dbReference>
<dbReference type="Pfam" id="PF00920">
    <property type="entry name" value="ILVD_EDD_N"/>
    <property type="match status" value="1"/>
</dbReference>
<dbReference type="PANTHER" id="PTHR21000">
    <property type="entry name" value="DIHYDROXY-ACID DEHYDRATASE DAD"/>
    <property type="match status" value="1"/>
</dbReference>
<dbReference type="PROSITE" id="PS00886">
    <property type="entry name" value="ILVD_EDD_1"/>
    <property type="match status" value="1"/>
</dbReference>
<evidence type="ECO:0000256" key="7">
    <source>
        <dbReference type="ARBA" id="ARBA00023004"/>
    </source>
</evidence>
<dbReference type="SUPFAM" id="SSF143975">
    <property type="entry name" value="IlvD/EDD N-terminal domain-like"/>
    <property type="match status" value="1"/>
</dbReference>
<evidence type="ECO:0000259" key="17">
    <source>
        <dbReference type="Pfam" id="PF24877"/>
    </source>
</evidence>
<comment type="catalytic activity">
    <reaction evidence="11">
        <text>(2R)-2,3-dihydroxy-3-methylbutanoate = 3-methyl-2-oxobutanoate + H2O</text>
        <dbReference type="Rhea" id="RHEA:24809"/>
        <dbReference type="ChEBI" id="CHEBI:11851"/>
        <dbReference type="ChEBI" id="CHEBI:15377"/>
        <dbReference type="ChEBI" id="CHEBI:49072"/>
        <dbReference type="EC" id="4.2.1.9"/>
    </reaction>
    <physiologicalReaction direction="left-to-right" evidence="11">
        <dbReference type="Rhea" id="RHEA:24810"/>
    </physiologicalReaction>
</comment>
<feature type="binding site" evidence="15">
    <location>
        <position position="90"/>
    </location>
    <ligand>
        <name>Mg(2+)</name>
        <dbReference type="ChEBI" id="CHEBI:18420"/>
    </ligand>
</feature>
<feature type="active site" description="Proton acceptor" evidence="15">
    <location>
        <position position="479"/>
    </location>
</feature>
<dbReference type="NCBIfam" id="NF002068">
    <property type="entry name" value="PRK00911.1"/>
    <property type="match status" value="1"/>
</dbReference>
<evidence type="ECO:0000256" key="4">
    <source>
        <dbReference type="ARBA" id="ARBA00022714"/>
    </source>
</evidence>
<dbReference type="GO" id="GO:0051537">
    <property type="term" value="F:2 iron, 2 sulfur cluster binding"/>
    <property type="evidence" value="ECO:0007669"/>
    <property type="project" value="UniProtKB-UniRule"/>
</dbReference>
<dbReference type="GO" id="GO:0009099">
    <property type="term" value="P:L-valine biosynthetic process"/>
    <property type="evidence" value="ECO:0007669"/>
    <property type="project" value="UniProtKB-UniRule"/>
</dbReference>
<feature type="binding site" evidence="15">
    <location>
        <position position="453"/>
    </location>
    <ligand>
        <name>Mg(2+)</name>
        <dbReference type="ChEBI" id="CHEBI:18420"/>
    </ligand>
</feature>
<dbReference type="GO" id="GO:0009097">
    <property type="term" value="P:isoleucine biosynthetic process"/>
    <property type="evidence" value="ECO:0007669"/>
    <property type="project" value="UniProtKB-UniRule"/>
</dbReference>
<keyword evidence="5 15" id="KW-0479">Metal-binding</keyword>
<dbReference type="InterPro" id="IPR042096">
    <property type="entry name" value="Dihydro-acid_dehy_C"/>
</dbReference>
<evidence type="ECO:0000256" key="14">
    <source>
        <dbReference type="ARBA" id="ARBA00029490"/>
    </source>
</evidence>
<sequence>MTTEAPYVALPMLRSRQLLDGPDRAPARAMLRAVGLGDDDFSKPLIGVANTWTNATPCNVHLRELGEAVCEGIREAGGTPLEFNTIVVSDGITMGTSGMRASLVSREVVADSIELMGHGYLFDGMVALSGCDKTIPGTVMALARLDRPSLMLYGGSIEPGRHNKIDLTIQDVFEAVGACAAGKITEAELDEIEKAACPGAGACGGQFTANTMATVFEGMGISPMGSGSVPATDPMKLEVARECGRISVNLVHTGITSRQIINKKSLENGIALAVATGGSTNAVLHLLAVAREAGIELTLEDFDRISAATPVLADMKPWGRFVATDLHAAGGVALIARRLHEVGLLDGDTPTVTGRSLAEEITQAEAFPGQQVVKTIADPVKNRGGLMTLRGNLAPDGCVLKVAGQELTRYEGPARVFDSEEAAFSAVQNGEVVAGDVVIIRCEGPRGGPGMREMLAVTAALAGSGLGSEVALLTDGRFSGATHGLMAGHAAPEAVEGGPIAALRDGDIVTFDLDEGSISVGLTDAEIEARIAAWVPPIKDVPSGVLKKYARLVSSADHGAVTTGEL</sequence>
<evidence type="ECO:0000256" key="1">
    <source>
        <dbReference type="ARBA" id="ARBA00001946"/>
    </source>
</evidence>
<feature type="binding site" description="via carbamate group" evidence="15">
    <location>
        <position position="133"/>
    </location>
    <ligand>
        <name>Mg(2+)</name>
        <dbReference type="ChEBI" id="CHEBI:18420"/>
    </ligand>
</feature>
<evidence type="ECO:0000256" key="15">
    <source>
        <dbReference type="HAMAP-Rule" id="MF_00012"/>
    </source>
</evidence>
<evidence type="ECO:0000256" key="9">
    <source>
        <dbReference type="ARBA" id="ARBA00023239"/>
    </source>
</evidence>
<proteinExistence type="inferred from homology"/>
<comment type="cofactor">
    <cofactor evidence="1 15">
        <name>Mg(2+)</name>
        <dbReference type="ChEBI" id="CHEBI:18420"/>
    </cofactor>
</comment>
<keyword evidence="6 15" id="KW-0460">Magnesium</keyword>
<evidence type="ECO:0000313" key="18">
    <source>
        <dbReference type="EMBL" id="ADI22224.1"/>
    </source>
</evidence>
<organism evidence="18">
    <name type="scientific">uncultured Gemmatimonadales bacterium HF0200_34B24</name>
    <dbReference type="NCBI Taxonomy" id="723613"/>
    <lineage>
        <taxon>Bacteria</taxon>
        <taxon>Pseudomonadati</taxon>
        <taxon>Gemmatimonadota</taxon>
        <taxon>Gemmatimonadia</taxon>
        <taxon>Gemmatimonadales</taxon>
        <taxon>environmental samples</taxon>
    </lineage>
</organism>
<dbReference type="PANTHER" id="PTHR21000:SF5">
    <property type="entry name" value="DIHYDROXY-ACID DEHYDRATASE, MITOCHONDRIAL"/>
    <property type="match status" value="1"/>
</dbReference>
<dbReference type="GO" id="GO:0004160">
    <property type="term" value="F:dihydroxy-acid dehydratase activity"/>
    <property type="evidence" value="ECO:0007669"/>
    <property type="project" value="UniProtKB-UniRule"/>
</dbReference>
<dbReference type="Gene3D" id="3.50.30.80">
    <property type="entry name" value="IlvD/EDD C-terminal domain-like"/>
    <property type="match status" value="1"/>
</dbReference>
<evidence type="ECO:0000256" key="10">
    <source>
        <dbReference type="ARBA" id="ARBA00023304"/>
    </source>
</evidence>
<feature type="modified residue" description="N6-carboxylysine" evidence="15">
    <location>
        <position position="133"/>
    </location>
</feature>
<keyword evidence="10 15" id="KW-0100">Branched-chain amino acid biosynthesis</keyword>
<evidence type="ECO:0000259" key="16">
    <source>
        <dbReference type="Pfam" id="PF00920"/>
    </source>
</evidence>
<feature type="domain" description="Dihydroxy-acid/6-phosphogluconate dehydratase N-terminal" evidence="16">
    <location>
        <begin position="43"/>
        <end position="359"/>
    </location>
</feature>
<comment type="catalytic activity">
    <reaction evidence="15">
        <text>(2R,3R)-2,3-dihydroxy-3-methylpentanoate = (S)-3-methyl-2-oxopentanoate + H2O</text>
        <dbReference type="Rhea" id="RHEA:27694"/>
        <dbReference type="ChEBI" id="CHEBI:15377"/>
        <dbReference type="ChEBI" id="CHEBI:35146"/>
        <dbReference type="ChEBI" id="CHEBI:49258"/>
        <dbReference type="EC" id="4.2.1.9"/>
    </reaction>
</comment>
<dbReference type="EMBL" id="GU567979">
    <property type="protein sequence ID" value="ADI22224.1"/>
    <property type="molecule type" value="Genomic_DNA"/>
</dbReference>
<feature type="binding site" evidence="15">
    <location>
        <position position="132"/>
    </location>
    <ligand>
        <name>Mg(2+)</name>
        <dbReference type="ChEBI" id="CHEBI:18420"/>
    </ligand>
</feature>
<dbReference type="InterPro" id="IPR050165">
    <property type="entry name" value="DHAD_IlvD/Edd"/>
</dbReference>
<feature type="binding site" evidence="15">
    <location>
        <position position="58"/>
    </location>
    <ligand>
        <name>[2Fe-2S] cluster</name>
        <dbReference type="ChEBI" id="CHEBI:190135"/>
    </ligand>
</feature>
<evidence type="ECO:0000256" key="13">
    <source>
        <dbReference type="ARBA" id="ARBA00029437"/>
    </source>
</evidence>
<keyword evidence="7 15" id="KW-0408">Iron</keyword>
<dbReference type="PROSITE" id="PS00887">
    <property type="entry name" value="ILVD_EDD_2"/>
    <property type="match status" value="1"/>
</dbReference>
<protein>
    <recommendedName>
        <fullName evidence="14 15">Dihydroxy-acid dehydratase</fullName>
        <shortName evidence="15">DAD</shortName>
        <ecNumber evidence="14 15">4.2.1.9</ecNumber>
    </recommendedName>
</protein>
<evidence type="ECO:0000256" key="6">
    <source>
        <dbReference type="ARBA" id="ARBA00022842"/>
    </source>
</evidence>
<gene>
    <name evidence="15" type="primary">ilvD</name>
</gene>
<keyword evidence="8 15" id="KW-0411">Iron-sulfur</keyword>
<dbReference type="SUPFAM" id="SSF52016">
    <property type="entry name" value="LeuD/IlvD-like"/>
    <property type="match status" value="1"/>
</dbReference>
<dbReference type="InterPro" id="IPR037237">
    <property type="entry name" value="IlvD/EDD_N"/>
</dbReference>
<comment type="cofactor">
    <cofactor evidence="15">
        <name>[2Fe-2S] cluster</name>
        <dbReference type="ChEBI" id="CHEBI:190135"/>
    </cofactor>
    <text evidence="15">Binds 1 [2Fe-2S] cluster per subunit. This cluster acts as a Lewis acid cofactor.</text>
</comment>
<dbReference type="InterPro" id="IPR056740">
    <property type="entry name" value="ILV_EDD_C"/>
</dbReference>
<comment type="subunit">
    <text evidence="15">Homodimer.</text>
</comment>
<evidence type="ECO:0000256" key="3">
    <source>
        <dbReference type="ARBA" id="ARBA00022605"/>
    </source>
</evidence>
<dbReference type="FunFam" id="3.50.30.80:FF:000001">
    <property type="entry name" value="Dihydroxy-acid dehydratase"/>
    <property type="match status" value="1"/>
</dbReference>
<feature type="domain" description="Dihydroxy-acid/6-phosphogluconate dehydratase C-terminal" evidence="17">
    <location>
        <begin position="371"/>
        <end position="560"/>
    </location>
</feature>
<dbReference type="InterPro" id="IPR000581">
    <property type="entry name" value="ILV_EDD_N"/>
</dbReference>
<keyword evidence="9 15" id="KW-0456">Lyase</keyword>
<keyword evidence="4 15" id="KW-0001">2Fe-2S</keyword>
<evidence type="ECO:0000256" key="5">
    <source>
        <dbReference type="ARBA" id="ARBA00022723"/>
    </source>
</evidence>
<comment type="similarity">
    <text evidence="2 15">Belongs to the IlvD/Edd family.</text>
</comment>
<dbReference type="EC" id="4.2.1.9" evidence="14 15"/>
<accession>E7C450</accession>
<dbReference type="AlphaFoldDB" id="E7C450"/>
<dbReference type="Pfam" id="PF24877">
    <property type="entry name" value="ILV_EDD_C"/>
    <property type="match status" value="1"/>
</dbReference>
<evidence type="ECO:0000256" key="2">
    <source>
        <dbReference type="ARBA" id="ARBA00006486"/>
    </source>
</evidence>
<dbReference type="NCBIfam" id="TIGR00110">
    <property type="entry name" value="ilvD"/>
    <property type="match status" value="1"/>
</dbReference>
<comment type="pathway">
    <text evidence="12 15">Amino-acid biosynthesis; L-valine biosynthesis; L-valine from pyruvate: step 3/4.</text>
</comment>
<evidence type="ECO:0000256" key="12">
    <source>
        <dbReference type="ARBA" id="ARBA00029436"/>
    </source>
</evidence>
<keyword evidence="3 15" id="KW-0028">Amino-acid biosynthesis</keyword>
<dbReference type="InterPro" id="IPR004404">
    <property type="entry name" value="DihydroxyA_deHydtase"/>
</dbReference>
<evidence type="ECO:0000256" key="11">
    <source>
        <dbReference type="ARBA" id="ARBA00029304"/>
    </source>
</evidence>
<reference evidence="18" key="1">
    <citation type="submission" date="2010-01" db="EMBL/GenBank/DDBJ databases">
        <title>Genome fragments of uncultured bacteria from the North Pacific subtropical Gyre.</title>
        <authorList>
            <person name="Pham V.D."/>
            <person name="Delong E.F."/>
        </authorList>
    </citation>
    <scope>NUCLEOTIDE SEQUENCE</scope>
</reference>
<name>E7C450_9BACT</name>
<evidence type="ECO:0000256" key="8">
    <source>
        <dbReference type="ARBA" id="ARBA00023014"/>
    </source>
</evidence>
<dbReference type="HAMAP" id="MF_00012">
    <property type="entry name" value="IlvD"/>
    <property type="match status" value="1"/>
</dbReference>
<dbReference type="UniPathway" id="UPA00049">
    <property type="reaction ID" value="UER00061"/>
</dbReference>
<dbReference type="InterPro" id="IPR020558">
    <property type="entry name" value="DiOHA_6PGluconate_deHydtase_CS"/>
</dbReference>